<dbReference type="InterPro" id="IPR018247">
    <property type="entry name" value="EF_Hand_1_Ca_BS"/>
</dbReference>
<dbReference type="Gene3D" id="1.20.120.350">
    <property type="entry name" value="Voltage-gated potassium channels. Chain C"/>
    <property type="match status" value="2"/>
</dbReference>
<dbReference type="InterPro" id="IPR011992">
    <property type="entry name" value="EF-hand-dom_pair"/>
</dbReference>
<dbReference type="InterPro" id="IPR027359">
    <property type="entry name" value="Volt_channel_dom_sf"/>
</dbReference>
<comment type="caution">
    <text evidence="9">The sequence shown here is derived from an EMBL/GenBank/DDBJ whole genome shotgun (WGS) entry which is preliminary data.</text>
</comment>
<keyword evidence="2 7" id="KW-0812">Transmembrane</keyword>
<dbReference type="InterPro" id="IPR043203">
    <property type="entry name" value="VGCC_Ca_Na"/>
</dbReference>
<feature type="transmembrane region" description="Helical" evidence="7">
    <location>
        <begin position="392"/>
        <end position="412"/>
    </location>
</feature>
<evidence type="ECO:0000256" key="1">
    <source>
        <dbReference type="ARBA" id="ARBA00004141"/>
    </source>
</evidence>
<evidence type="ECO:0000313" key="10">
    <source>
        <dbReference type="Proteomes" id="UP001642484"/>
    </source>
</evidence>
<feature type="transmembrane region" description="Helical" evidence="7">
    <location>
        <begin position="963"/>
        <end position="983"/>
    </location>
</feature>
<proteinExistence type="predicted"/>
<gene>
    <name evidence="9" type="ORF">CCMP2556_LOCUS6623</name>
</gene>
<dbReference type="Gene3D" id="1.10.287.70">
    <property type="match status" value="2"/>
</dbReference>
<dbReference type="EMBL" id="CAXAMN010002891">
    <property type="protein sequence ID" value="CAK9001849.1"/>
    <property type="molecule type" value="Genomic_DNA"/>
</dbReference>
<feature type="domain" description="EF-hand" evidence="8">
    <location>
        <begin position="1050"/>
        <end position="1085"/>
    </location>
</feature>
<keyword evidence="3" id="KW-0106">Calcium</keyword>
<protein>
    <recommendedName>
        <fullName evidence="8">EF-hand domain-containing protein</fullName>
    </recommendedName>
</protein>
<dbReference type="PROSITE" id="PS00018">
    <property type="entry name" value="EF_HAND_1"/>
    <property type="match status" value="1"/>
</dbReference>
<dbReference type="InterPro" id="IPR002048">
    <property type="entry name" value="EF_hand_dom"/>
</dbReference>
<evidence type="ECO:0000256" key="7">
    <source>
        <dbReference type="SAM" id="Phobius"/>
    </source>
</evidence>
<dbReference type="PANTHER" id="PTHR10037:SF62">
    <property type="entry name" value="SODIUM CHANNEL PROTEIN 60E"/>
    <property type="match status" value="1"/>
</dbReference>
<name>A0ABP0IGY3_9DINO</name>
<evidence type="ECO:0000313" key="9">
    <source>
        <dbReference type="EMBL" id="CAK9001849.1"/>
    </source>
</evidence>
<feature type="transmembrane region" description="Helical" evidence="7">
    <location>
        <begin position="781"/>
        <end position="805"/>
    </location>
</feature>
<sequence length="1135" mass="129298">MLVCLVLWIKQCPDFNRSQEGLHSEQIGMEENTTRKLLQSHRVEMMAYLEDWLWRLEESLQLPQSPKLRQASKPHSHHECGFEAEEPRVEDAPLFSHDSEAAPVRARSNRELDHFDRMDSYQLATLADRHVSEAFDRVIAHSLRGSAALKGRSMCQKFQQKVSACINSPASNSIWTFFILTNSIYLGVHLEITALDYDVAQKPVFFHIHLVYAILFTLEVILRLIGAGNFFRYIWGPNWHWNILDMFVVISSWVEMAVDFASGEARAANTNLRILRVLRIGRIARVLRIVRVVRLFRALRTLVASLMGTLKSLFWSFLLLGLVVYIFGILFLDVVLDYKESAGPDSIEFQHFIEMSKHFGDLGLATGTLFRSISNGISWKVAADSLQPAGDFWFMLFHFYVAFCSFALLNVMTGVFCNSAIKAAENDTELMLHSIVQMRKELREHVVKLFHSIDERGLGRVTISDFEKAYNTEAMQAFLHALQLGAVDAWTLFTSLDKDGDFEVSVDEFTERCLQLHGPAKSVDLFAVRMQNVKLQKQLSFITEQLGARRQAAISKVAPQLGEHSLHPEELSGGSVYRRSFTTMEEHEMKAELPSMLDEVFKKHNSQVLSRLDTWLEHLDAKLDIWRMQIGTPHVRTPMTPRTPRSAREDVEASDLSSSTSAEVHVRFGDTVAEPEQHHLSLTHRSPTPDSYDLAKQVGQSIHDAFAKLGSHSQDLSGLRSGIAHAWNGVQFQVAALVNSQAMGIFWALVILTNSIYLGIQLEWSAHHRTTASNPVFTTVHIVYAALFTVEALMQLIAVGCRAYVFGPSWAWNWLDVFVVTSSWVELIIDLLTPGEVVSRSNSNLRLMRLLRLGRVVRVVRIVRVVRLFRALRTLVYSLLGTLKSLFWSFLLLLLIMYIFGILFTDVVLNYFLEHASDGDLEEYFGSLYLSIRTLFRSISNGVTWGHAADSLEQIGMEWVQVFHLYVAFCSFALLNVMTGVFCNSAIKAAERDHDTVVQTMLQTKKEYRHLVDQLFRQIDTRRLGHVTIHEFEEHFDDQAVRAFFDYLQIGAMDAWTLFVSLDKDGDHTITADEFAERCVQLHGPARSADLYSMKLCQVKVEKQLRRIMDAQARLESHFMVGNSITPTRSSRFTV</sequence>
<comment type="subcellular location">
    <subcellularLocation>
        <location evidence="1">Membrane</location>
        <topology evidence="1">Multi-pass membrane protein</topology>
    </subcellularLocation>
</comment>
<feature type="region of interest" description="Disordered" evidence="6">
    <location>
        <begin position="635"/>
        <end position="656"/>
    </location>
</feature>
<dbReference type="Proteomes" id="UP001642484">
    <property type="component" value="Unassembled WGS sequence"/>
</dbReference>
<keyword evidence="5 7" id="KW-0472">Membrane</keyword>
<evidence type="ECO:0000256" key="2">
    <source>
        <dbReference type="ARBA" id="ARBA00022692"/>
    </source>
</evidence>
<feature type="transmembrane region" description="Helical" evidence="7">
    <location>
        <begin position="204"/>
        <end position="226"/>
    </location>
</feature>
<dbReference type="SUPFAM" id="SSF47473">
    <property type="entry name" value="EF-hand"/>
    <property type="match status" value="1"/>
</dbReference>
<dbReference type="Gene3D" id="1.10.238.10">
    <property type="entry name" value="EF-hand"/>
    <property type="match status" value="2"/>
</dbReference>
<accession>A0ABP0IGY3</accession>
<dbReference type="Pfam" id="PF00520">
    <property type="entry name" value="Ion_trans"/>
    <property type="match status" value="2"/>
</dbReference>
<evidence type="ECO:0000256" key="3">
    <source>
        <dbReference type="ARBA" id="ARBA00022837"/>
    </source>
</evidence>
<evidence type="ECO:0000259" key="8">
    <source>
        <dbReference type="PROSITE" id="PS50222"/>
    </source>
</evidence>
<reference evidence="9 10" key="1">
    <citation type="submission" date="2024-02" db="EMBL/GenBank/DDBJ databases">
        <authorList>
            <person name="Chen Y."/>
            <person name="Shah S."/>
            <person name="Dougan E. K."/>
            <person name="Thang M."/>
            <person name="Chan C."/>
        </authorList>
    </citation>
    <scope>NUCLEOTIDE SEQUENCE [LARGE SCALE GENOMIC DNA]</scope>
</reference>
<dbReference type="SUPFAM" id="SSF81324">
    <property type="entry name" value="Voltage-gated potassium channels"/>
    <property type="match status" value="2"/>
</dbReference>
<feature type="transmembrane region" description="Helical" evidence="7">
    <location>
        <begin position="742"/>
        <end position="760"/>
    </location>
</feature>
<organism evidence="9 10">
    <name type="scientific">Durusdinium trenchii</name>
    <dbReference type="NCBI Taxonomy" id="1381693"/>
    <lineage>
        <taxon>Eukaryota</taxon>
        <taxon>Sar</taxon>
        <taxon>Alveolata</taxon>
        <taxon>Dinophyceae</taxon>
        <taxon>Suessiales</taxon>
        <taxon>Symbiodiniaceae</taxon>
        <taxon>Durusdinium</taxon>
    </lineage>
</organism>
<feature type="transmembrane region" description="Helical" evidence="7">
    <location>
        <begin position="886"/>
        <end position="912"/>
    </location>
</feature>
<dbReference type="InterPro" id="IPR005821">
    <property type="entry name" value="Ion_trans_dom"/>
</dbReference>
<keyword evidence="4 7" id="KW-1133">Transmembrane helix</keyword>
<keyword evidence="10" id="KW-1185">Reference proteome</keyword>
<dbReference type="PANTHER" id="PTHR10037">
    <property type="entry name" value="VOLTAGE-GATED CATION CHANNEL CALCIUM AND SODIUM"/>
    <property type="match status" value="1"/>
</dbReference>
<feature type="transmembrane region" description="Helical" evidence="7">
    <location>
        <begin position="174"/>
        <end position="192"/>
    </location>
</feature>
<evidence type="ECO:0000256" key="5">
    <source>
        <dbReference type="ARBA" id="ARBA00023136"/>
    </source>
</evidence>
<dbReference type="PROSITE" id="PS50222">
    <property type="entry name" value="EF_HAND_2"/>
    <property type="match status" value="1"/>
</dbReference>
<evidence type="ECO:0000256" key="4">
    <source>
        <dbReference type="ARBA" id="ARBA00022989"/>
    </source>
</evidence>
<evidence type="ECO:0000256" key="6">
    <source>
        <dbReference type="SAM" id="MobiDB-lite"/>
    </source>
</evidence>
<feature type="transmembrane region" description="Helical" evidence="7">
    <location>
        <begin position="313"/>
        <end position="336"/>
    </location>
</feature>